<sequence length="205" mass="23054">MRERANRAADERGFTLVEILASLVVLAIAGLTMTAFFTHAMSNAKGNQNKTVMVNLARNTLFYMQKQSVFKEVHDLYQVGRTLPTDETREVIESEGCSANACTNYVKLVKQPQTLYAVLNPEINGILYRVKISYQDKLYDTLSKIKNAPPAGEESPQTTQMSDYLIPIKVEIAEAPMDKGGQPAKPSRKRDWMEVEGYITDETIR</sequence>
<dbReference type="Pfam" id="PF07963">
    <property type="entry name" value="N_methyl"/>
    <property type="match status" value="1"/>
</dbReference>
<keyword evidence="5" id="KW-1185">Reference proteome</keyword>
<name>A0ABW9XSA0_9BACL</name>
<evidence type="ECO:0000256" key="1">
    <source>
        <dbReference type="ARBA" id="ARBA00004241"/>
    </source>
</evidence>
<organism evidence="4 5">
    <name type="scientific">Paenibacillus glycinis</name>
    <dbReference type="NCBI Taxonomy" id="2697035"/>
    <lineage>
        <taxon>Bacteria</taxon>
        <taxon>Bacillati</taxon>
        <taxon>Bacillota</taxon>
        <taxon>Bacilli</taxon>
        <taxon>Bacillales</taxon>
        <taxon>Paenibacillaceae</taxon>
        <taxon>Paenibacillus</taxon>
    </lineage>
</organism>
<evidence type="ECO:0000313" key="4">
    <source>
        <dbReference type="EMBL" id="NBD25353.1"/>
    </source>
</evidence>
<feature type="transmembrane region" description="Helical" evidence="3">
    <location>
        <begin position="12"/>
        <end position="37"/>
    </location>
</feature>
<reference evidence="4 5" key="1">
    <citation type="submission" date="2020-01" db="EMBL/GenBank/DDBJ databases">
        <title>Paenibacillus soybeanensis sp. nov. isolated from the nodules of soybean (Glycine max(L.) Merr).</title>
        <authorList>
            <person name="Wang H."/>
        </authorList>
    </citation>
    <scope>NUCLEOTIDE SEQUENCE [LARGE SCALE GENOMIC DNA]</scope>
    <source>
        <strain evidence="4 5">T1</strain>
    </source>
</reference>
<dbReference type="InterPro" id="IPR012902">
    <property type="entry name" value="N_methyl_site"/>
</dbReference>
<keyword evidence="3" id="KW-0472">Membrane</keyword>
<evidence type="ECO:0000313" key="5">
    <source>
        <dbReference type="Proteomes" id="UP000665561"/>
    </source>
</evidence>
<comment type="caution">
    <text evidence="4">The sequence shown here is derived from an EMBL/GenBank/DDBJ whole genome shotgun (WGS) entry which is preliminary data.</text>
</comment>
<keyword evidence="3" id="KW-1133">Transmembrane helix</keyword>
<dbReference type="RefSeq" id="WP_161744167.1">
    <property type="nucleotide sequence ID" value="NZ_JAAAMV010000012.1"/>
</dbReference>
<accession>A0ABW9XSA0</accession>
<evidence type="ECO:0000256" key="3">
    <source>
        <dbReference type="SAM" id="Phobius"/>
    </source>
</evidence>
<keyword evidence="3" id="KW-0812">Transmembrane</keyword>
<proteinExistence type="predicted"/>
<dbReference type="PROSITE" id="PS00409">
    <property type="entry name" value="PROKAR_NTER_METHYL"/>
    <property type="match status" value="1"/>
</dbReference>
<protein>
    <submittedName>
        <fullName evidence="4">Prepilin-type N-terminal cleavage/methylation domain-containing protein</fullName>
    </submittedName>
</protein>
<dbReference type="NCBIfam" id="TIGR02532">
    <property type="entry name" value="IV_pilin_GFxxxE"/>
    <property type="match status" value="1"/>
</dbReference>
<gene>
    <name evidence="4" type="ORF">GT019_15830</name>
</gene>
<dbReference type="Proteomes" id="UP000665561">
    <property type="component" value="Unassembled WGS sequence"/>
</dbReference>
<dbReference type="EMBL" id="JAAAMV010000012">
    <property type="protein sequence ID" value="NBD25353.1"/>
    <property type="molecule type" value="Genomic_DNA"/>
</dbReference>
<comment type="subcellular location">
    <subcellularLocation>
        <location evidence="1">Cell surface</location>
    </subcellularLocation>
</comment>
<evidence type="ECO:0000256" key="2">
    <source>
        <dbReference type="ARBA" id="ARBA00023287"/>
    </source>
</evidence>
<keyword evidence="2" id="KW-0178">Competence</keyword>